<dbReference type="KEGG" id="kpul:GXN76_03570"/>
<dbReference type="InterPro" id="IPR036291">
    <property type="entry name" value="NAD(P)-bd_dom_sf"/>
</dbReference>
<accession>A0A7D3Y8I9</accession>
<reference evidence="3 4" key="1">
    <citation type="submission" date="2020-01" db="EMBL/GenBank/DDBJ databases">
        <authorList>
            <person name="Gulvik C.A."/>
            <person name="Batra D.G."/>
        </authorList>
    </citation>
    <scope>NUCLEOTIDE SEQUENCE [LARGE SCALE GENOMIC DNA]</scope>
    <source>
        <strain evidence="3 4">W9323</strain>
    </source>
</reference>
<evidence type="ECO:0000313" key="4">
    <source>
        <dbReference type="Proteomes" id="UP000503088"/>
    </source>
</evidence>
<dbReference type="Proteomes" id="UP000503088">
    <property type="component" value="Chromosome"/>
</dbReference>
<proteinExistence type="inferred from homology"/>
<dbReference type="Gene3D" id="3.40.50.720">
    <property type="entry name" value="NAD(P)-binding Rossmann-like Domain"/>
    <property type="match status" value="1"/>
</dbReference>
<evidence type="ECO:0000259" key="2">
    <source>
        <dbReference type="Pfam" id="PF01370"/>
    </source>
</evidence>
<dbReference type="PANTHER" id="PTHR43000">
    <property type="entry name" value="DTDP-D-GLUCOSE 4,6-DEHYDRATASE-RELATED"/>
    <property type="match status" value="1"/>
</dbReference>
<protein>
    <submittedName>
        <fullName evidence="3">NAD-dependent epimerase/dehydratase family protein</fullName>
    </submittedName>
</protein>
<evidence type="ECO:0000256" key="1">
    <source>
        <dbReference type="ARBA" id="ARBA00007637"/>
    </source>
</evidence>
<comment type="similarity">
    <text evidence="1">Belongs to the NAD(P)-dependent epimerase/dehydratase family.</text>
</comment>
<dbReference type="AlphaFoldDB" id="A0A7D3Y8I9"/>
<evidence type="ECO:0000313" key="3">
    <source>
        <dbReference type="EMBL" id="QKG83641.1"/>
    </source>
</evidence>
<dbReference type="Pfam" id="PF01370">
    <property type="entry name" value="Epimerase"/>
    <property type="match status" value="1"/>
</dbReference>
<dbReference type="EMBL" id="CP048104">
    <property type="protein sequence ID" value="QKG83641.1"/>
    <property type="molecule type" value="Genomic_DNA"/>
</dbReference>
<sequence>MKIMIIGGTNFIGPVVANRLEHQGHNVTLFHRTKSHLPRYDEIQGDCNSPDDLKKAIEFTCPDMIIHMIAMYQSHIESLEEALIGQKMKLLLISSVDAYKGFEIINKITSTPIESIPFTEQSPLRDTRFPYRGRSDVDIAYNYDKILVEQAALQSPVLDTTIVRLGMVYGKNDPNRRFKDIIHQMNHGEKTIHIHEKEANLKTRKCYVENIAHGIALTAQKGAVGEIYNLADNQVFSELEWNQKIAKLMNWNGEFVVSSEGHGFDLVKAVNFDQHLVVDSTKIRNELGFAEIVPLEEGLLKTIQWELSGI</sequence>
<gene>
    <name evidence="3" type="ORF">GXN76_03570</name>
</gene>
<name>A0A7D3Y8I9_9BACL</name>
<dbReference type="InterPro" id="IPR001509">
    <property type="entry name" value="Epimerase_deHydtase"/>
</dbReference>
<organism evidence="3 4">
    <name type="scientific">Kroppenstedtia pulmonis</name>
    <dbReference type="NCBI Taxonomy" id="1380685"/>
    <lineage>
        <taxon>Bacteria</taxon>
        <taxon>Bacillati</taxon>
        <taxon>Bacillota</taxon>
        <taxon>Bacilli</taxon>
        <taxon>Bacillales</taxon>
        <taxon>Thermoactinomycetaceae</taxon>
        <taxon>Kroppenstedtia</taxon>
    </lineage>
</organism>
<keyword evidence="4" id="KW-1185">Reference proteome</keyword>
<feature type="domain" description="NAD-dependent epimerase/dehydratase" evidence="2">
    <location>
        <begin position="3"/>
        <end position="231"/>
    </location>
</feature>
<dbReference type="SUPFAM" id="SSF51735">
    <property type="entry name" value="NAD(P)-binding Rossmann-fold domains"/>
    <property type="match status" value="1"/>
</dbReference>